<dbReference type="PANTHER" id="PTHR30204">
    <property type="entry name" value="REDOX-CYCLING DRUG-SENSING TRANSCRIPTIONAL ACTIVATOR SOXR"/>
    <property type="match status" value="1"/>
</dbReference>
<dbReference type="Gene3D" id="1.10.1660.10">
    <property type="match status" value="1"/>
</dbReference>
<sequence>MTDVNRTPGFASASFKQEELFPIREVSRLTGVNPVTLRAWERRYGLIEPTRTDSGHRLYSQVDIETVRSILAWIDRGVSVSKVGKILARTDAAKAVVVPRDTDAASTEWDEWQEQLRRAVSAFDEPALARLYGHVFSTYPLAVVFEQIMLPLWQALLVRQDEFGQTSEWLFFDSFLRGRVLARLQSGQVASGRKVLLVAMPGHCHELELLVAGLLIAGQDTVIQVLALGQPLLELPLVCEKVEPQALVLFSNHAPDQTLHRDMLRLAQGLECPVALAGEAAELAAESLAGTAIGSLGSEAVLMRRRLQQFLDGHLDT</sequence>
<keyword evidence="6" id="KW-1185">Reference proteome</keyword>
<accession>A0A1H2E7E5</accession>
<name>A0A1H2E7E5_9PSED</name>
<dbReference type="InterPro" id="IPR000551">
    <property type="entry name" value="MerR-type_HTH_dom"/>
</dbReference>
<evidence type="ECO:0000256" key="2">
    <source>
        <dbReference type="ARBA" id="ARBA00023125"/>
    </source>
</evidence>
<organism evidence="5 6">
    <name type="scientific">Pseudomonas pohangensis</name>
    <dbReference type="NCBI Taxonomy" id="364197"/>
    <lineage>
        <taxon>Bacteria</taxon>
        <taxon>Pseudomonadati</taxon>
        <taxon>Pseudomonadota</taxon>
        <taxon>Gammaproteobacteria</taxon>
        <taxon>Pseudomonadales</taxon>
        <taxon>Pseudomonadaceae</taxon>
        <taxon>Pseudomonas</taxon>
    </lineage>
</organism>
<gene>
    <name evidence="5" type="ORF">SAMN05216296_0476</name>
</gene>
<dbReference type="SMART" id="SM00422">
    <property type="entry name" value="HTH_MERR"/>
    <property type="match status" value="1"/>
</dbReference>
<evidence type="ECO:0000259" key="4">
    <source>
        <dbReference type="PROSITE" id="PS50937"/>
    </source>
</evidence>
<dbReference type="Pfam" id="PF13411">
    <property type="entry name" value="MerR_1"/>
    <property type="match status" value="1"/>
</dbReference>
<keyword evidence="1" id="KW-0805">Transcription regulation</keyword>
<proteinExistence type="predicted"/>
<dbReference type="CDD" id="cd01104">
    <property type="entry name" value="HTH_MlrA-CarA"/>
    <property type="match status" value="1"/>
</dbReference>
<dbReference type="SUPFAM" id="SSF46955">
    <property type="entry name" value="Putative DNA-binding domain"/>
    <property type="match status" value="1"/>
</dbReference>
<evidence type="ECO:0000313" key="5">
    <source>
        <dbReference type="EMBL" id="SDT90965.1"/>
    </source>
</evidence>
<dbReference type="Proteomes" id="UP000243232">
    <property type="component" value="Chromosome I"/>
</dbReference>
<dbReference type="InterPro" id="IPR047057">
    <property type="entry name" value="MerR_fam"/>
</dbReference>
<reference evidence="6" key="1">
    <citation type="submission" date="2016-10" db="EMBL/GenBank/DDBJ databases">
        <authorList>
            <person name="Varghese N."/>
            <person name="Submissions S."/>
        </authorList>
    </citation>
    <scope>NUCLEOTIDE SEQUENCE [LARGE SCALE GENOMIC DNA]</scope>
    <source>
        <strain evidence="6">DSM 17875</strain>
    </source>
</reference>
<keyword evidence="2 5" id="KW-0238">DNA-binding</keyword>
<evidence type="ECO:0000256" key="1">
    <source>
        <dbReference type="ARBA" id="ARBA00023015"/>
    </source>
</evidence>
<dbReference type="RefSeq" id="WP_090192912.1">
    <property type="nucleotide sequence ID" value="NZ_LT629785.1"/>
</dbReference>
<dbReference type="InterPro" id="IPR009061">
    <property type="entry name" value="DNA-bd_dom_put_sf"/>
</dbReference>
<dbReference type="PANTHER" id="PTHR30204:SF67">
    <property type="entry name" value="HTH-TYPE TRANSCRIPTIONAL REGULATOR MLRA-RELATED"/>
    <property type="match status" value="1"/>
</dbReference>
<dbReference type="OrthoDB" id="9800334at2"/>
<dbReference type="AlphaFoldDB" id="A0A1H2E7E5"/>
<feature type="domain" description="HTH merR-type" evidence="4">
    <location>
        <begin position="20"/>
        <end position="89"/>
    </location>
</feature>
<dbReference type="GO" id="GO:0003700">
    <property type="term" value="F:DNA-binding transcription factor activity"/>
    <property type="evidence" value="ECO:0007669"/>
    <property type="project" value="InterPro"/>
</dbReference>
<keyword evidence="3" id="KW-0804">Transcription</keyword>
<evidence type="ECO:0000313" key="6">
    <source>
        <dbReference type="Proteomes" id="UP000243232"/>
    </source>
</evidence>
<dbReference type="GO" id="GO:0003677">
    <property type="term" value="F:DNA binding"/>
    <property type="evidence" value="ECO:0007669"/>
    <property type="project" value="UniProtKB-KW"/>
</dbReference>
<dbReference type="PROSITE" id="PS50937">
    <property type="entry name" value="HTH_MERR_2"/>
    <property type="match status" value="1"/>
</dbReference>
<protein>
    <submittedName>
        <fullName evidence="5">DNA-binding transcriptional regulator, MerR family</fullName>
    </submittedName>
</protein>
<dbReference type="EMBL" id="LT629785">
    <property type="protein sequence ID" value="SDT90965.1"/>
    <property type="molecule type" value="Genomic_DNA"/>
</dbReference>
<evidence type="ECO:0000256" key="3">
    <source>
        <dbReference type="ARBA" id="ARBA00023163"/>
    </source>
</evidence>
<dbReference type="STRING" id="364197.SAMN05216296_0476"/>